<accession>A0A9P5GYJ7</accession>
<sequence length="453" mass="49585">MLRFAPWAMLATAPLAQARFDWLNARHQADECLPCPAPGAPDEIKTVTISEPAGSVHTVTVTEPAGHPSKETITIEHTITQPGKTIYITHTQQHTVTKKVTIPAAPYQTHNEYHDKTATIEYALPSQSAVEPKDDDDEILIKTITIGGDKERVRHSTITVGDEEERVKTVTLQNMKESDKIIHTIKTVTIGHSNERIITKTIKEGDKYHTVTIGNSDDRIITKTIKEGDKYHTITIGNSDEGVVTKTIKEGDKYRTVTIGDTDERVVTKTIYESGKPYTVVVKPEPSCKTITLEGGKEITETIEVYRTATITAPAQTQTITKQEYKTITATVTDSHGQPDIEIIIINIETGKSTCKKKLSGLPCHDKNDYENPEVSVLTVTEGSGATETDCPPMSVSTSIQTVYNTVVMTVGPDGAAAPATTGTATTTEGVEQPMSSRNIRARQPRAPRSVRW</sequence>
<dbReference type="OrthoDB" id="5085439at2759"/>
<name>A0A9P5GYJ7_9HYPO</name>
<feature type="signal peptide" evidence="2">
    <location>
        <begin position="1"/>
        <end position="18"/>
    </location>
</feature>
<feature type="region of interest" description="Disordered" evidence="1">
    <location>
        <begin position="415"/>
        <end position="453"/>
    </location>
</feature>
<dbReference type="Proteomes" id="UP000722485">
    <property type="component" value="Unassembled WGS sequence"/>
</dbReference>
<feature type="compositionally biased region" description="Low complexity" evidence="1">
    <location>
        <begin position="415"/>
        <end position="432"/>
    </location>
</feature>
<organism evidence="3 4">
    <name type="scientific">Cylindrodendrum hubeiense</name>
    <dbReference type="NCBI Taxonomy" id="595255"/>
    <lineage>
        <taxon>Eukaryota</taxon>
        <taxon>Fungi</taxon>
        <taxon>Dikarya</taxon>
        <taxon>Ascomycota</taxon>
        <taxon>Pezizomycotina</taxon>
        <taxon>Sordariomycetes</taxon>
        <taxon>Hypocreomycetidae</taxon>
        <taxon>Hypocreales</taxon>
        <taxon>Nectriaceae</taxon>
        <taxon>Cylindrodendrum</taxon>
    </lineage>
</organism>
<protein>
    <submittedName>
        <fullName evidence="3">Uncharacterized protein</fullName>
    </submittedName>
</protein>
<evidence type="ECO:0000313" key="4">
    <source>
        <dbReference type="Proteomes" id="UP000722485"/>
    </source>
</evidence>
<evidence type="ECO:0000256" key="1">
    <source>
        <dbReference type="SAM" id="MobiDB-lite"/>
    </source>
</evidence>
<dbReference type="EMBL" id="JAANBB010000303">
    <property type="protein sequence ID" value="KAF7544444.1"/>
    <property type="molecule type" value="Genomic_DNA"/>
</dbReference>
<proteinExistence type="predicted"/>
<keyword evidence="4" id="KW-1185">Reference proteome</keyword>
<feature type="compositionally biased region" description="Basic residues" evidence="1">
    <location>
        <begin position="440"/>
        <end position="453"/>
    </location>
</feature>
<evidence type="ECO:0000256" key="2">
    <source>
        <dbReference type="SAM" id="SignalP"/>
    </source>
</evidence>
<keyword evidence="2" id="KW-0732">Signal</keyword>
<evidence type="ECO:0000313" key="3">
    <source>
        <dbReference type="EMBL" id="KAF7544444.1"/>
    </source>
</evidence>
<gene>
    <name evidence="3" type="ORF">G7Z17_g9944</name>
</gene>
<comment type="caution">
    <text evidence="3">The sequence shown here is derived from an EMBL/GenBank/DDBJ whole genome shotgun (WGS) entry which is preliminary data.</text>
</comment>
<feature type="chain" id="PRO_5040365820" evidence="2">
    <location>
        <begin position="19"/>
        <end position="453"/>
    </location>
</feature>
<reference evidence="3" key="1">
    <citation type="submission" date="2020-03" db="EMBL/GenBank/DDBJ databases">
        <title>Draft Genome Sequence of Cylindrodendrum hubeiense.</title>
        <authorList>
            <person name="Buettner E."/>
            <person name="Kellner H."/>
        </authorList>
    </citation>
    <scope>NUCLEOTIDE SEQUENCE</scope>
    <source>
        <strain evidence="3">IHI 201604</strain>
    </source>
</reference>
<dbReference type="AlphaFoldDB" id="A0A9P5GYJ7"/>